<feature type="transmembrane region" description="Helical" evidence="10">
    <location>
        <begin position="276"/>
        <end position="298"/>
    </location>
</feature>
<dbReference type="InterPro" id="IPR051327">
    <property type="entry name" value="MATE_MepA_subfamily"/>
</dbReference>
<dbReference type="PANTHER" id="PTHR43823:SF3">
    <property type="entry name" value="MULTIDRUG EXPORT PROTEIN MEPA"/>
    <property type="match status" value="1"/>
</dbReference>
<dbReference type="GO" id="GO:0015297">
    <property type="term" value="F:antiporter activity"/>
    <property type="evidence" value="ECO:0007669"/>
    <property type="project" value="InterPro"/>
</dbReference>
<feature type="transmembrane region" description="Helical" evidence="10">
    <location>
        <begin position="141"/>
        <end position="160"/>
    </location>
</feature>
<dbReference type="InterPro" id="IPR002528">
    <property type="entry name" value="MATE_fam"/>
</dbReference>
<evidence type="ECO:0000256" key="5">
    <source>
        <dbReference type="ARBA" id="ARBA00022475"/>
    </source>
</evidence>
<dbReference type="InterPro" id="IPR045070">
    <property type="entry name" value="MATE_MepA-like"/>
</dbReference>
<proteinExistence type="inferred from homology"/>
<dbReference type="Pfam" id="PF01554">
    <property type="entry name" value="MatE"/>
    <property type="match status" value="2"/>
</dbReference>
<keyword evidence="4" id="KW-0813">Transport</keyword>
<comment type="similarity">
    <text evidence="2">Belongs to the multi antimicrobial extrusion (MATE) (TC 2.A.66.1) family. MepA subfamily.</text>
</comment>
<evidence type="ECO:0000256" key="6">
    <source>
        <dbReference type="ARBA" id="ARBA00022692"/>
    </source>
</evidence>
<feature type="transmembrane region" description="Helical" evidence="10">
    <location>
        <begin position="97"/>
        <end position="121"/>
    </location>
</feature>
<dbReference type="Proteomes" id="UP000011705">
    <property type="component" value="Chromosome"/>
</dbReference>
<feature type="transmembrane region" description="Helical" evidence="10">
    <location>
        <begin position="319"/>
        <end position="342"/>
    </location>
</feature>
<evidence type="ECO:0000256" key="1">
    <source>
        <dbReference type="ARBA" id="ARBA00004651"/>
    </source>
</evidence>
<feature type="transmembrane region" description="Helical" evidence="10">
    <location>
        <begin position="241"/>
        <end position="264"/>
    </location>
</feature>
<dbReference type="CDD" id="cd13143">
    <property type="entry name" value="MATE_MepA_like"/>
    <property type="match status" value="1"/>
</dbReference>
<evidence type="ECO:0000256" key="3">
    <source>
        <dbReference type="ARBA" id="ARBA00022106"/>
    </source>
</evidence>
<dbReference type="InterPro" id="IPR048279">
    <property type="entry name" value="MdtK-like"/>
</dbReference>
<name>A0A0E2E3P3_TREDN</name>
<dbReference type="GO" id="GO:0042910">
    <property type="term" value="F:xenobiotic transmembrane transporter activity"/>
    <property type="evidence" value="ECO:0007669"/>
    <property type="project" value="InterPro"/>
</dbReference>
<evidence type="ECO:0000256" key="4">
    <source>
        <dbReference type="ARBA" id="ARBA00022448"/>
    </source>
</evidence>
<dbReference type="EMBL" id="AGDV01000015">
    <property type="protein sequence ID" value="EMB31988.1"/>
    <property type="molecule type" value="Genomic_DNA"/>
</dbReference>
<gene>
    <name evidence="11" type="ORF">HMPREF9726_01771</name>
</gene>
<feature type="transmembrane region" description="Helical" evidence="10">
    <location>
        <begin position="172"/>
        <end position="194"/>
    </location>
</feature>
<dbReference type="PANTHER" id="PTHR43823">
    <property type="entry name" value="SPORULATION PROTEIN YKVU"/>
    <property type="match status" value="1"/>
</dbReference>
<evidence type="ECO:0000256" key="2">
    <source>
        <dbReference type="ARBA" id="ARBA00008417"/>
    </source>
</evidence>
<evidence type="ECO:0000313" key="11">
    <source>
        <dbReference type="EMBL" id="EMB31988.1"/>
    </source>
</evidence>
<sequence length="455" mass="49810">MDSKELRRFNILTKPIFPLLVKTSIPTIIGMLISVIYNLTDTFFVGRLNNRAMIAAIGIVFSFVSIIQAIGFWFGYGSGNAMSKKIGEQDYAEAETISSVGIVFAIIIGILIAIGASIFILPLSKFIGGSASQDVLTFTVQYLRIIIISIPFSLYALTVYNQLRLCGNVRDGMVGLLSGMLSNMVLDPVLMFIFKQGFIGAGYATLIGQIIGCIVLTLLAKRHESISFNLKKAQYSKERMYHILAGGMPNFSRQAITSAALVLLNVKAAQYGESMIAALTVSSRVAALAYMIMIGWGQGFQPICAMNYGAKQYSRVKKAFITTVLIGTIFLTAASIILFLFAEKCIGVMSSDNEVIFAGIKILRMQCFSLPLLSFFAVSSMFMQNIGHYFSSLLISISRQGFFYLPLLYILPALYGKTGIYLLQPFSDVLSFLFALAVVYKWYSSGAFSSALNAG</sequence>
<accession>A0A0E2E3P3</accession>
<dbReference type="PIRSF" id="PIRSF006603">
    <property type="entry name" value="DinF"/>
    <property type="match status" value="1"/>
</dbReference>
<keyword evidence="9" id="KW-0046">Antibiotic resistance</keyword>
<organism evidence="11">
    <name type="scientific">Treponema denticola H-22</name>
    <dbReference type="NCBI Taxonomy" id="999432"/>
    <lineage>
        <taxon>Bacteria</taxon>
        <taxon>Pseudomonadati</taxon>
        <taxon>Spirochaetota</taxon>
        <taxon>Spirochaetia</taxon>
        <taxon>Spirochaetales</taxon>
        <taxon>Treponemataceae</taxon>
        <taxon>Treponema</taxon>
    </lineage>
</organism>
<keyword evidence="6 10" id="KW-0812">Transmembrane</keyword>
<comment type="caution">
    <text evidence="11">The sequence shown here is derived from an EMBL/GenBank/DDBJ whole genome shotgun (WGS) entry which is preliminary data.</text>
</comment>
<evidence type="ECO:0000256" key="10">
    <source>
        <dbReference type="SAM" id="Phobius"/>
    </source>
</evidence>
<protein>
    <recommendedName>
        <fullName evidence="3">Multidrug export protein MepA</fullName>
    </recommendedName>
</protein>
<comment type="subcellular location">
    <subcellularLocation>
        <location evidence="1">Cell membrane</location>
        <topology evidence="1">Multi-pass membrane protein</topology>
    </subcellularLocation>
</comment>
<evidence type="ECO:0000256" key="7">
    <source>
        <dbReference type="ARBA" id="ARBA00022989"/>
    </source>
</evidence>
<feature type="transmembrane region" description="Helical" evidence="10">
    <location>
        <begin position="52"/>
        <end position="76"/>
    </location>
</feature>
<dbReference type="PATRIC" id="fig|999432.5.peg.1837"/>
<evidence type="ECO:0000256" key="9">
    <source>
        <dbReference type="ARBA" id="ARBA00023251"/>
    </source>
</evidence>
<evidence type="ECO:0000256" key="8">
    <source>
        <dbReference type="ARBA" id="ARBA00023136"/>
    </source>
</evidence>
<feature type="transmembrane region" description="Helical" evidence="10">
    <location>
        <begin position="200"/>
        <end position="220"/>
    </location>
</feature>
<keyword evidence="8 10" id="KW-0472">Membrane</keyword>
<feature type="transmembrane region" description="Helical" evidence="10">
    <location>
        <begin position="20"/>
        <end position="40"/>
    </location>
</feature>
<dbReference type="GO" id="GO:0005886">
    <property type="term" value="C:plasma membrane"/>
    <property type="evidence" value="ECO:0007669"/>
    <property type="project" value="UniProtKB-SubCell"/>
</dbReference>
<reference evidence="11" key="1">
    <citation type="submission" date="2012-01" db="EMBL/GenBank/DDBJ databases">
        <title>The Genome Sequence of Treponema denticola H-22.</title>
        <authorList>
            <consortium name="The Broad Institute Genome Sequencing Platform"/>
            <person name="Earl A."/>
            <person name="Ward D."/>
            <person name="Feldgarden M."/>
            <person name="Gevers D."/>
            <person name="Blanton J.M."/>
            <person name="Fenno C.J."/>
            <person name="Baranova O.V."/>
            <person name="Mathney J."/>
            <person name="Dewhirst F.E."/>
            <person name="Izard J."/>
            <person name="Young S.K."/>
            <person name="Zeng Q."/>
            <person name="Gargeya S."/>
            <person name="Fitzgerald M."/>
            <person name="Haas B."/>
            <person name="Abouelleil A."/>
            <person name="Alvarado L."/>
            <person name="Arachchi H.M."/>
            <person name="Berlin A."/>
            <person name="Chapman S.B."/>
            <person name="Gearin G."/>
            <person name="Goldberg J."/>
            <person name="Griggs A."/>
            <person name="Gujja S."/>
            <person name="Hansen M."/>
            <person name="Heiman D."/>
            <person name="Howarth C."/>
            <person name="Larimer J."/>
            <person name="Lui A."/>
            <person name="MacDonald P.J.P."/>
            <person name="McCowen C."/>
            <person name="Montmayeur A."/>
            <person name="Murphy C."/>
            <person name="Neiman D."/>
            <person name="Pearson M."/>
            <person name="Priest M."/>
            <person name="Roberts A."/>
            <person name="Saif S."/>
            <person name="Shea T."/>
            <person name="Sisk P."/>
            <person name="Stolte C."/>
            <person name="Sykes S."/>
            <person name="Wortman J."/>
            <person name="Nusbaum C."/>
            <person name="Birren B."/>
        </authorList>
    </citation>
    <scope>NUCLEOTIDE SEQUENCE [LARGE SCALE GENOMIC DNA]</scope>
    <source>
        <strain evidence="11">H-22</strain>
    </source>
</reference>
<keyword evidence="7 10" id="KW-1133">Transmembrane helix</keyword>
<dbReference type="AlphaFoldDB" id="A0A0E2E3P3"/>
<dbReference type="HOGENOM" id="CLU_012893_0_1_12"/>
<dbReference type="NCBIfam" id="TIGR00797">
    <property type="entry name" value="matE"/>
    <property type="match status" value="1"/>
</dbReference>
<keyword evidence="5" id="KW-1003">Cell membrane</keyword>
<feature type="transmembrane region" description="Helical" evidence="10">
    <location>
        <begin position="402"/>
        <end position="423"/>
    </location>
</feature>
<dbReference type="GO" id="GO:0046677">
    <property type="term" value="P:response to antibiotic"/>
    <property type="evidence" value="ECO:0007669"/>
    <property type="project" value="UniProtKB-KW"/>
</dbReference>
<dbReference type="RefSeq" id="WP_002684971.1">
    <property type="nucleotide sequence ID" value="NZ_CM001795.1"/>
</dbReference>